<name>A0ABV5II36_9ACTN</name>
<evidence type="ECO:0000313" key="2">
    <source>
        <dbReference type="Proteomes" id="UP001589647"/>
    </source>
</evidence>
<dbReference type="Proteomes" id="UP001589647">
    <property type="component" value="Unassembled WGS sequence"/>
</dbReference>
<organism evidence="1 2">
    <name type="scientific">Nonomuraea spiralis</name>
    <dbReference type="NCBI Taxonomy" id="46182"/>
    <lineage>
        <taxon>Bacteria</taxon>
        <taxon>Bacillati</taxon>
        <taxon>Actinomycetota</taxon>
        <taxon>Actinomycetes</taxon>
        <taxon>Streptosporangiales</taxon>
        <taxon>Streptosporangiaceae</taxon>
        <taxon>Nonomuraea</taxon>
    </lineage>
</organism>
<keyword evidence="2" id="KW-1185">Reference proteome</keyword>
<reference evidence="1 2" key="1">
    <citation type="submission" date="2024-09" db="EMBL/GenBank/DDBJ databases">
        <authorList>
            <person name="Sun Q."/>
            <person name="Mori K."/>
        </authorList>
    </citation>
    <scope>NUCLEOTIDE SEQUENCE [LARGE SCALE GENOMIC DNA]</scope>
    <source>
        <strain evidence="1 2">CCM 3426</strain>
    </source>
</reference>
<dbReference type="SUPFAM" id="SSF57938">
    <property type="entry name" value="DnaJ/Hsp40 cysteine-rich domain"/>
    <property type="match status" value="1"/>
</dbReference>
<dbReference type="Gene3D" id="6.20.20.10">
    <property type="match status" value="1"/>
</dbReference>
<gene>
    <name evidence="1" type="ORF">ACFFV7_23515</name>
</gene>
<protein>
    <submittedName>
        <fullName evidence="1">Uncharacterized protein</fullName>
    </submittedName>
</protein>
<accession>A0ABV5II36</accession>
<sequence>MGRAAPGALRRTYGRLAEALLGKLDHWAFDALDERARSQGWRVRRPAPLVRVYRNPDFDLYVRCTACGGDGMTSRGDCRACRGFGRVRLS</sequence>
<dbReference type="RefSeq" id="WP_189648963.1">
    <property type="nucleotide sequence ID" value="NZ_BMRC01000008.1"/>
</dbReference>
<dbReference type="InterPro" id="IPR036410">
    <property type="entry name" value="HSP_DnaJ_Cys-rich_dom_sf"/>
</dbReference>
<dbReference type="EMBL" id="JBHMEI010000016">
    <property type="protein sequence ID" value="MFB9204182.1"/>
    <property type="molecule type" value="Genomic_DNA"/>
</dbReference>
<proteinExistence type="predicted"/>
<comment type="caution">
    <text evidence="1">The sequence shown here is derived from an EMBL/GenBank/DDBJ whole genome shotgun (WGS) entry which is preliminary data.</text>
</comment>
<evidence type="ECO:0000313" key="1">
    <source>
        <dbReference type="EMBL" id="MFB9204182.1"/>
    </source>
</evidence>